<protein>
    <submittedName>
        <fullName evidence="1">Cation-transporting ATPase</fullName>
    </submittedName>
</protein>
<sequence>MAGAVGVLVLFASSCSPTDFFATRVEGRAEQETELSDCETAYQGAQLDDATLRTAISSAQRAMSNRSARQHWLDVAANCTGRFAEGSMNSALASFRLNQIESSSAFQVSLAALPSDAIASSGFTESEAAAIALSEDRTAFGMEVLAARNGGSANLLALSDNHKSLAQSLVALHPKASDPRERVYSVQNLLSHPQTITDPSTGLEMTSSAQLEMDNARAIIEAVSSTQQVTDNARSAAQQRQALQIASQLAASRAFSAFALGYPAFNAAVLRTES</sequence>
<organism evidence="1 2">
    <name type="scientific">Bifidobacterium psychraerophilum</name>
    <dbReference type="NCBI Taxonomy" id="218140"/>
    <lineage>
        <taxon>Bacteria</taxon>
        <taxon>Bacillati</taxon>
        <taxon>Actinomycetota</taxon>
        <taxon>Actinomycetes</taxon>
        <taxon>Bifidobacteriales</taxon>
        <taxon>Bifidobacteriaceae</taxon>
        <taxon>Bifidobacterium</taxon>
    </lineage>
</organism>
<reference evidence="1 2" key="1">
    <citation type="submission" date="2014-03" db="EMBL/GenBank/DDBJ databases">
        <title>Genomics of Bifidobacteria.</title>
        <authorList>
            <person name="Ventura M."/>
            <person name="Milani C."/>
            <person name="Lugli G.A."/>
        </authorList>
    </citation>
    <scope>NUCLEOTIDE SEQUENCE [LARGE SCALE GENOMIC DNA]</scope>
    <source>
        <strain evidence="1 2">LMG 21775</strain>
    </source>
</reference>
<keyword evidence="2" id="KW-1185">Reference proteome</keyword>
<evidence type="ECO:0000313" key="1">
    <source>
        <dbReference type="EMBL" id="KFI82210.1"/>
    </source>
</evidence>
<proteinExistence type="predicted"/>
<dbReference type="Proteomes" id="UP000029050">
    <property type="component" value="Unassembled WGS sequence"/>
</dbReference>
<evidence type="ECO:0000313" key="2">
    <source>
        <dbReference type="Proteomes" id="UP000029050"/>
    </source>
</evidence>
<comment type="caution">
    <text evidence="1">The sequence shown here is derived from an EMBL/GenBank/DDBJ whole genome shotgun (WGS) entry which is preliminary data.</text>
</comment>
<dbReference type="eggNOG" id="ENOG5031XYD">
    <property type="taxonomic scope" value="Bacteria"/>
</dbReference>
<dbReference type="AlphaFoldDB" id="A0A087CG10"/>
<name>A0A087CG10_9BIFI</name>
<gene>
    <name evidence="1" type="ORF">BPSY_1059</name>
</gene>
<accession>A0A087CG10</accession>
<dbReference type="STRING" id="218140.BPSY_1059"/>
<dbReference type="EMBL" id="JGZI01000009">
    <property type="protein sequence ID" value="KFI82210.1"/>
    <property type="molecule type" value="Genomic_DNA"/>
</dbReference>